<organism evidence="2 3">
    <name type="scientific">Gongylonema pulchrum</name>
    <dbReference type="NCBI Taxonomy" id="637853"/>
    <lineage>
        <taxon>Eukaryota</taxon>
        <taxon>Metazoa</taxon>
        <taxon>Ecdysozoa</taxon>
        <taxon>Nematoda</taxon>
        <taxon>Chromadorea</taxon>
        <taxon>Rhabditida</taxon>
        <taxon>Spirurina</taxon>
        <taxon>Spiruromorpha</taxon>
        <taxon>Spiruroidea</taxon>
        <taxon>Gongylonematidae</taxon>
        <taxon>Gongylonema</taxon>
    </lineage>
</organism>
<dbReference type="EMBL" id="UYRT01029242">
    <property type="protein sequence ID" value="VDK69295.1"/>
    <property type="molecule type" value="Genomic_DNA"/>
</dbReference>
<sequence>MLQIFYPQEQLEDEMEIDLIFAQIIADCRKPNAYRIRNFERDAVSQILRTNRIPPAALDFPQQVAVDVKLAVIQCARGWPLYFSVIFPVVEQILNKGADEVMMVQRLLAVHETGL</sequence>
<accession>A0A3P6SP37</accession>
<dbReference type="AlphaFoldDB" id="A0A3P6SP37"/>
<evidence type="ECO:0000259" key="1">
    <source>
        <dbReference type="Pfam" id="PF26570"/>
    </source>
</evidence>
<keyword evidence="3" id="KW-1185">Reference proteome</keyword>
<dbReference type="InterPro" id="IPR059004">
    <property type="entry name" value="MYO15"/>
</dbReference>
<reference evidence="2 3" key="1">
    <citation type="submission" date="2018-11" db="EMBL/GenBank/DDBJ databases">
        <authorList>
            <consortium name="Pathogen Informatics"/>
        </authorList>
    </citation>
    <scope>NUCLEOTIDE SEQUENCE [LARGE SCALE GENOMIC DNA]</scope>
</reference>
<name>A0A3P6SP37_9BILA</name>
<protein>
    <recommendedName>
        <fullName evidence="1">Unconventional myosin-XV-like domain-containing protein</fullName>
    </recommendedName>
</protein>
<proteinExistence type="predicted"/>
<feature type="domain" description="Unconventional myosin-XV-like" evidence="1">
    <location>
        <begin position="3"/>
        <end position="83"/>
    </location>
</feature>
<gene>
    <name evidence="2" type="ORF">GPUH_LOCUS9205</name>
</gene>
<feature type="non-terminal residue" evidence="2">
    <location>
        <position position="115"/>
    </location>
</feature>
<evidence type="ECO:0000313" key="3">
    <source>
        <dbReference type="Proteomes" id="UP000271098"/>
    </source>
</evidence>
<dbReference type="Proteomes" id="UP000271098">
    <property type="component" value="Unassembled WGS sequence"/>
</dbReference>
<dbReference type="Pfam" id="PF26570">
    <property type="entry name" value="MYO15"/>
    <property type="match status" value="1"/>
</dbReference>
<evidence type="ECO:0000313" key="2">
    <source>
        <dbReference type="EMBL" id="VDK69295.1"/>
    </source>
</evidence>
<dbReference type="OrthoDB" id="5865309at2759"/>